<evidence type="ECO:0000259" key="3">
    <source>
        <dbReference type="Pfam" id="PF16653"/>
    </source>
</evidence>
<gene>
    <name evidence="4" type="ORF">MNBD_NITROSPINAE05-1363</name>
</gene>
<evidence type="ECO:0000256" key="1">
    <source>
        <dbReference type="ARBA" id="ARBA00023002"/>
    </source>
</evidence>
<dbReference type="InterPro" id="IPR032095">
    <property type="entry name" value="Sacchrp_dh-like_C"/>
</dbReference>
<dbReference type="SUPFAM" id="SSF51735">
    <property type="entry name" value="NAD(P)-binding Rossmann-fold domains"/>
    <property type="match status" value="1"/>
</dbReference>
<feature type="domain" description="Saccharopine dehydrogenase-like C-terminal" evidence="3">
    <location>
        <begin position="119"/>
        <end position="237"/>
    </location>
</feature>
<keyword evidence="1" id="KW-0560">Oxidoreductase</keyword>
<evidence type="ECO:0008006" key="5">
    <source>
        <dbReference type="Google" id="ProtNLM"/>
    </source>
</evidence>
<sequence>MQNKIHSVLVIGLGKVGALVACLLHENGYLVTGLDKTGHSELPFRIVEGNVEDGHAIRQHLQNHQAVVTCLPWHLNLSVAKAAHQAGCHYFDLTEDIATTVEIRKLAENANGVMAPQCGLAPGFVGIVGADLTKSFQTLRSIELRVGALPQHPRGLLGYAFNWSPEGVVNEYLNDCEVIKEGKRKSVPSMEGLETIVIEGVQLEAFATSGGLGTMCETFADRVQHLNYKTIRYPGHC</sequence>
<dbReference type="EMBL" id="UOGG01000176">
    <property type="protein sequence ID" value="VAX31847.1"/>
    <property type="molecule type" value="Genomic_DNA"/>
</dbReference>
<dbReference type="InterPro" id="IPR036291">
    <property type="entry name" value="NAD(P)-bd_dom_sf"/>
</dbReference>
<dbReference type="PANTHER" id="PTHR11133:SF22">
    <property type="entry name" value="ALPHA-AMINOADIPIC SEMIALDEHYDE SYNTHASE, MITOCHONDRIAL"/>
    <property type="match status" value="1"/>
</dbReference>
<feature type="domain" description="Saccharopine dehydrogenase NADP binding" evidence="2">
    <location>
        <begin position="8"/>
        <end position="111"/>
    </location>
</feature>
<dbReference type="Pfam" id="PF16653">
    <property type="entry name" value="Sacchrp_dh_C"/>
    <property type="match status" value="1"/>
</dbReference>
<dbReference type="SUPFAM" id="SSF55347">
    <property type="entry name" value="Glyceraldehyde-3-phosphate dehydrogenase-like, C-terminal domain"/>
    <property type="match status" value="1"/>
</dbReference>
<dbReference type="AlphaFoldDB" id="A0A3B1DT90"/>
<evidence type="ECO:0000313" key="4">
    <source>
        <dbReference type="EMBL" id="VAX31847.1"/>
    </source>
</evidence>
<evidence type="ECO:0000259" key="2">
    <source>
        <dbReference type="Pfam" id="PF03435"/>
    </source>
</evidence>
<dbReference type="PANTHER" id="PTHR11133">
    <property type="entry name" value="SACCHAROPINE DEHYDROGENASE"/>
    <property type="match status" value="1"/>
</dbReference>
<dbReference type="GO" id="GO:0016491">
    <property type="term" value="F:oxidoreductase activity"/>
    <property type="evidence" value="ECO:0007669"/>
    <property type="project" value="UniProtKB-KW"/>
</dbReference>
<reference evidence="4" key="1">
    <citation type="submission" date="2018-06" db="EMBL/GenBank/DDBJ databases">
        <authorList>
            <person name="Zhirakovskaya E."/>
        </authorList>
    </citation>
    <scope>NUCLEOTIDE SEQUENCE</scope>
</reference>
<dbReference type="Gene3D" id="3.40.50.720">
    <property type="entry name" value="NAD(P)-binding Rossmann-like Domain"/>
    <property type="match status" value="1"/>
</dbReference>
<protein>
    <recommendedName>
        <fullName evidence="5">L-lysine dehydrogenase</fullName>
    </recommendedName>
</protein>
<dbReference type="InterPro" id="IPR051168">
    <property type="entry name" value="AASS"/>
</dbReference>
<dbReference type="InterPro" id="IPR005097">
    <property type="entry name" value="Sacchrp_dh_NADP-bd"/>
</dbReference>
<name>A0A3B1DT90_9ZZZZ</name>
<proteinExistence type="predicted"/>
<dbReference type="Pfam" id="PF03435">
    <property type="entry name" value="Sacchrp_dh_NADP"/>
    <property type="match status" value="1"/>
</dbReference>
<dbReference type="Gene3D" id="3.30.360.10">
    <property type="entry name" value="Dihydrodipicolinate Reductase, domain 2"/>
    <property type="match status" value="1"/>
</dbReference>
<accession>A0A3B1DT90</accession>
<feature type="non-terminal residue" evidence="4">
    <location>
        <position position="237"/>
    </location>
</feature>
<organism evidence="4">
    <name type="scientific">hydrothermal vent metagenome</name>
    <dbReference type="NCBI Taxonomy" id="652676"/>
    <lineage>
        <taxon>unclassified sequences</taxon>
        <taxon>metagenomes</taxon>
        <taxon>ecological metagenomes</taxon>
    </lineage>
</organism>